<evidence type="ECO:0000256" key="5">
    <source>
        <dbReference type="SAM" id="MobiDB-lite"/>
    </source>
</evidence>
<reference evidence="8" key="1">
    <citation type="submission" date="2025-08" db="UniProtKB">
        <authorList>
            <consortium name="RefSeq"/>
        </authorList>
    </citation>
    <scope>IDENTIFICATION</scope>
    <source>
        <tissue evidence="8">Total insect</tissue>
    </source>
</reference>
<dbReference type="Pfam" id="PF13920">
    <property type="entry name" value="zf-C3HC4_3"/>
    <property type="match status" value="1"/>
</dbReference>
<dbReference type="KEGG" id="tpal:117645472"/>
<dbReference type="OrthoDB" id="5855668at2759"/>
<organism evidence="8">
    <name type="scientific">Thrips palmi</name>
    <name type="common">Melon thrips</name>
    <dbReference type="NCBI Taxonomy" id="161013"/>
    <lineage>
        <taxon>Eukaryota</taxon>
        <taxon>Metazoa</taxon>
        <taxon>Ecdysozoa</taxon>
        <taxon>Arthropoda</taxon>
        <taxon>Hexapoda</taxon>
        <taxon>Insecta</taxon>
        <taxon>Pterygota</taxon>
        <taxon>Neoptera</taxon>
        <taxon>Paraneoptera</taxon>
        <taxon>Thysanoptera</taxon>
        <taxon>Terebrantia</taxon>
        <taxon>Thripoidea</taxon>
        <taxon>Thripidae</taxon>
        <taxon>Thrips</taxon>
    </lineage>
</organism>
<comment type="similarity">
    <text evidence="1">Belongs to the IAP family.</text>
</comment>
<dbReference type="Proteomes" id="UP000515158">
    <property type="component" value="Unplaced"/>
</dbReference>
<evidence type="ECO:0000256" key="3">
    <source>
        <dbReference type="ARBA" id="ARBA00022833"/>
    </source>
</evidence>
<evidence type="ECO:0000313" key="8">
    <source>
        <dbReference type="RefSeq" id="XP_034241600.1"/>
    </source>
</evidence>
<dbReference type="PROSITE" id="PS50143">
    <property type="entry name" value="BIR_REPEAT_2"/>
    <property type="match status" value="1"/>
</dbReference>
<keyword evidence="7" id="KW-1185">Reference proteome</keyword>
<dbReference type="InterPro" id="IPR001370">
    <property type="entry name" value="BIR_rpt"/>
</dbReference>
<evidence type="ECO:0000313" key="7">
    <source>
        <dbReference type="Proteomes" id="UP000515158"/>
    </source>
</evidence>
<dbReference type="Gene3D" id="3.30.40.10">
    <property type="entry name" value="Zinc/RING finger domain, C3HC4 (zinc finger)"/>
    <property type="match status" value="1"/>
</dbReference>
<dbReference type="GO" id="GO:0005737">
    <property type="term" value="C:cytoplasm"/>
    <property type="evidence" value="ECO:0007669"/>
    <property type="project" value="TreeGrafter"/>
</dbReference>
<dbReference type="SMART" id="SM00238">
    <property type="entry name" value="BIR"/>
    <property type="match status" value="1"/>
</dbReference>
<proteinExistence type="inferred from homology"/>
<accession>A0A6P8YVP2</accession>
<dbReference type="AlphaFoldDB" id="A0A6P8YVP2"/>
<feature type="region of interest" description="Disordered" evidence="5">
    <location>
        <begin position="1"/>
        <end position="41"/>
    </location>
</feature>
<protein>
    <submittedName>
        <fullName evidence="8">Baculoviral IAP repeat-containing protein 7-A-like</fullName>
    </submittedName>
</protein>
<dbReference type="Pfam" id="PF00653">
    <property type="entry name" value="BIR"/>
    <property type="match status" value="1"/>
</dbReference>
<evidence type="ECO:0000256" key="4">
    <source>
        <dbReference type="PROSITE-ProRule" id="PRU00175"/>
    </source>
</evidence>
<dbReference type="InterPro" id="IPR013083">
    <property type="entry name" value="Znf_RING/FYVE/PHD"/>
</dbReference>
<dbReference type="InterPro" id="IPR001841">
    <property type="entry name" value="Znf_RING"/>
</dbReference>
<keyword evidence="3" id="KW-0862">Zinc</keyword>
<sequence>MQTVKPQVGHSPQTQQPTETQGDMSTDQVNPPHFPDAANIGIGARPRYQTDNLVHRTLEQLVAAVEGIQQQAQDVHDLINTTYEQVTLQPNGEYDPFANYLNILPFITPDFPEYSSLVNRLATFTQSSWPADSHVTSTALAENGFFCTGHRDVVICFHCGTVLAQWKEGDVVAFEHATYSPYCGFLSRLVGPNYIRHVQNQLHSVNEVPEHFKNIIKPHGQSDSLKPKQTSRPVCKICFERPIDLVALPCCHMTACTQCLSTQKNCGVCRQLIKYVLRVLF</sequence>
<dbReference type="InParanoid" id="A0A6P8YVP2"/>
<evidence type="ECO:0000259" key="6">
    <source>
        <dbReference type="PROSITE" id="PS50089"/>
    </source>
</evidence>
<dbReference type="GO" id="GO:0051726">
    <property type="term" value="P:regulation of cell cycle"/>
    <property type="evidence" value="ECO:0007669"/>
    <property type="project" value="TreeGrafter"/>
</dbReference>
<feature type="domain" description="RING-type" evidence="6">
    <location>
        <begin position="235"/>
        <end position="270"/>
    </location>
</feature>
<dbReference type="GO" id="GO:0008270">
    <property type="term" value="F:zinc ion binding"/>
    <property type="evidence" value="ECO:0007669"/>
    <property type="project" value="UniProtKB-KW"/>
</dbReference>
<dbReference type="Gene3D" id="1.10.1170.10">
    <property type="entry name" value="Inhibitor Of Apoptosis Protein (2mihbC-IAP-1), Chain A"/>
    <property type="match status" value="1"/>
</dbReference>
<dbReference type="GeneID" id="117645472"/>
<dbReference type="SUPFAM" id="SSF57924">
    <property type="entry name" value="Inhibitor of apoptosis (IAP) repeat"/>
    <property type="match status" value="1"/>
</dbReference>
<dbReference type="GO" id="GO:0005634">
    <property type="term" value="C:nucleus"/>
    <property type="evidence" value="ECO:0007669"/>
    <property type="project" value="TreeGrafter"/>
</dbReference>
<keyword evidence="2 4" id="KW-0863">Zinc-finger</keyword>
<feature type="compositionally biased region" description="Polar residues" evidence="5">
    <location>
        <begin position="1"/>
        <end position="29"/>
    </location>
</feature>
<dbReference type="CDD" id="cd00022">
    <property type="entry name" value="BIR"/>
    <property type="match status" value="1"/>
</dbReference>
<dbReference type="PROSITE" id="PS50089">
    <property type="entry name" value="ZF_RING_2"/>
    <property type="match status" value="1"/>
</dbReference>
<gene>
    <name evidence="8" type="primary">LOC117645472</name>
</gene>
<name>A0A6P8YVP2_THRPL</name>
<dbReference type="RefSeq" id="XP_034241600.1">
    <property type="nucleotide sequence ID" value="XM_034385709.1"/>
</dbReference>
<dbReference type="InterPro" id="IPR050784">
    <property type="entry name" value="IAP"/>
</dbReference>
<dbReference type="PANTHER" id="PTHR10044:SF139">
    <property type="entry name" value="DEATH-ASSOCIATED INHIBITOR OF APOPTOSIS 2"/>
    <property type="match status" value="1"/>
</dbReference>
<dbReference type="PANTHER" id="PTHR10044">
    <property type="entry name" value="INHIBITOR OF APOPTOSIS"/>
    <property type="match status" value="1"/>
</dbReference>
<evidence type="ECO:0000256" key="1">
    <source>
        <dbReference type="ARBA" id="ARBA00006672"/>
    </source>
</evidence>
<keyword evidence="2 4" id="KW-0479">Metal-binding</keyword>
<evidence type="ECO:0000256" key="2">
    <source>
        <dbReference type="ARBA" id="ARBA00022771"/>
    </source>
</evidence>